<keyword evidence="3" id="KW-0812">Transmembrane</keyword>
<organism evidence="5 6">
    <name type="scientific">Streptococcus pneumoniae</name>
    <dbReference type="NCBI Taxonomy" id="1313"/>
    <lineage>
        <taxon>Bacteria</taxon>
        <taxon>Bacillati</taxon>
        <taxon>Bacillota</taxon>
        <taxon>Bacilli</taxon>
        <taxon>Lactobacillales</taxon>
        <taxon>Streptococcaceae</taxon>
        <taxon>Streptococcus</taxon>
    </lineage>
</organism>
<feature type="compositionally biased region" description="Polar residues" evidence="2">
    <location>
        <begin position="215"/>
        <end position="229"/>
    </location>
</feature>
<evidence type="ECO:0000256" key="2">
    <source>
        <dbReference type="SAM" id="MobiDB-lite"/>
    </source>
</evidence>
<protein>
    <submittedName>
        <fullName evidence="5">Zinc metalloprotease zmpC</fullName>
        <ecNumber evidence="5">3.4.24.13</ecNumber>
    </submittedName>
</protein>
<feature type="compositionally biased region" description="Basic and acidic residues" evidence="2">
    <location>
        <begin position="190"/>
        <end position="204"/>
    </location>
</feature>
<feature type="region of interest" description="Disordered" evidence="2">
    <location>
        <begin position="190"/>
        <end position="229"/>
    </location>
</feature>
<keyword evidence="1" id="KW-0732">Signal</keyword>
<evidence type="ECO:0000256" key="3">
    <source>
        <dbReference type="SAM" id="Phobius"/>
    </source>
</evidence>
<feature type="domain" description="G5" evidence="4">
    <location>
        <begin position="769"/>
        <end position="847"/>
    </location>
</feature>
<accession>A0AA86XVZ8</accession>
<feature type="transmembrane region" description="Helical" evidence="3">
    <location>
        <begin position="125"/>
        <end position="144"/>
    </location>
</feature>
<dbReference type="EMBL" id="CKGU01000002">
    <property type="protein sequence ID" value="CIS22911.1"/>
    <property type="molecule type" value="Genomic_DNA"/>
</dbReference>
<dbReference type="PROSITE" id="PS51109">
    <property type="entry name" value="G5"/>
    <property type="match status" value="4"/>
</dbReference>
<feature type="compositionally biased region" description="Polar residues" evidence="2">
    <location>
        <begin position="445"/>
        <end position="458"/>
    </location>
</feature>
<dbReference type="GO" id="GO:0008237">
    <property type="term" value="F:metallopeptidase activity"/>
    <property type="evidence" value="ECO:0007669"/>
    <property type="project" value="UniProtKB-KW"/>
</dbReference>
<dbReference type="Proteomes" id="UP000042745">
    <property type="component" value="Unassembled WGS sequence"/>
</dbReference>
<keyword evidence="3" id="KW-0472">Membrane</keyword>
<dbReference type="Gene3D" id="2.20.230.10">
    <property type="entry name" value="Resuscitation-promoting factor rpfb"/>
    <property type="match status" value="5"/>
</dbReference>
<gene>
    <name evidence="5" type="primary">iga_1</name>
    <name evidence="5" type="ORF">ERS019486_00262</name>
</gene>
<keyword evidence="5" id="KW-0482">Metalloprotease</keyword>
<feature type="compositionally biased region" description="Basic and acidic residues" evidence="2">
    <location>
        <begin position="581"/>
        <end position="593"/>
    </location>
</feature>
<dbReference type="InterPro" id="IPR005877">
    <property type="entry name" value="YSIRK_signal_dom"/>
</dbReference>
<comment type="caution">
    <text evidence="5">The sequence shown here is derived from an EMBL/GenBank/DDBJ whole genome shotgun (WGS) entry which is preliminary data.</text>
</comment>
<dbReference type="InterPro" id="IPR011098">
    <property type="entry name" value="G5_dom"/>
</dbReference>
<name>A0AA86XVZ8_STREE</name>
<feature type="region of interest" description="Disordered" evidence="2">
    <location>
        <begin position="361"/>
        <end position="603"/>
    </location>
</feature>
<dbReference type="NCBIfam" id="TIGR01168">
    <property type="entry name" value="YSIRK_signal"/>
    <property type="match status" value="1"/>
</dbReference>
<feature type="compositionally biased region" description="Basic and acidic residues" evidence="2">
    <location>
        <begin position="790"/>
        <end position="799"/>
    </location>
</feature>
<feature type="domain" description="G5" evidence="4">
    <location>
        <begin position="289"/>
        <end position="368"/>
    </location>
</feature>
<feature type="region of interest" description="Disordered" evidence="2">
    <location>
        <begin position="790"/>
        <end position="834"/>
    </location>
</feature>
<feature type="compositionally biased region" description="Basic and acidic residues" evidence="2">
    <location>
        <begin position="366"/>
        <end position="378"/>
    </location>
</feature>
<feature type="region of interest" description="Disordered" evidence="2">
    <location>
        <begin position="260"/>
        <end position="283"/>
    </location>
</feature>
<feature type="domain" description="G5" evidence="4">
    <location>
        <begin position="552"/>
        <end position="632"/>
    </location>
</feature>
<sequence>MKEFQFERKQRFSLRKYAIGACSVLLGTSLFFAGMGAQPVQATATSSTLISSHYLDEQDLPEKLKSELQWFEENKIEGKEYYFVYRKLATRLPETGLFSNDGTFILGAGLLLLSFTLIKRKKGASYFLVSVFVVGGWGASISAFENLIELQPALVKRVEGQFLPSPETVQGYEFTGYYLVRDSGNKELSVDKVESPALSQKEDSSEPQSKKIVPQTASHFSSTEDLVQSPQPSYAVEKIVEAPVSKQAPDEIVPIGTKEEVAGNPQGEQPKAENNSDYKTSPEEGVLNATVEKPELLVTTEEVAFQTIEQEDATLAKGQTKVVQEGVVGERTIYTEVTIVNGEKSSKVIENIITKEPVNKVIAVGTKEEVEPKSEESRPVQPEKTPIVENETEKKPADGIGQPRPGAEETPGTEATPGEKQTPDKPEAEPKQPDPARPAVESGGEENQTHAPQGTESKQPSKETAETKDSEPASPTVESGREEDQSPAEQKGEENQLENPVEGVKDVGESAPQETQKQAEQPEQTAPSPEVNPSPVNEPAPAVQPDPLAPQEQPTVPSPVTKETVLEYKTTYKDSPALNYKEQRVEVAGENGKEVTTTSYSFDESTGKIVENTSTKIEKQPVDRIVKIGNVEETRSTVKRGEQFVADESLDKGVKVVREQGQDEETTTISVYKVNSTTGDLTEPDVTTKVAKAMQAKITAVGTKSKVEIKDTPFETRYVADETLSYKEKVETPGEKGRTVSTTTYTVNQETGAISEETTTENIPVKDKIVKVGNVEKIVSPIKITELRKDNPELSKGKEEDEDAGEQGETTVTKTYEVNPETGELSNPVEKTETTKAMRQKVILVGT</sequence>
<dbReference type="SMART" id="SM01208">
    <property type="entry name" value="G5"/>
    <property type="match status" value="5"/>
</dbReference>
<reference evidence="5 6" key="1">
    <citation type="submission" date="2015-03" db="EMBL/GenBank/DDBJ databases">
        <authorList>
            <consortium name="Pathogen Informatics"/>
            <person name="Murphy D."/>
        </authorList>
    </citation>
    <scope>NUCLEOTIDE SEQUENCE [LARGE SCALE GENOMIC DNA]</scope>
    <source>
        <strain evidence="6">type strain: N</strain>
    </source>
</reference>
<feature type="domain" description="G5" evidence="4">
    <location>
        <begin position="625"/>
        <end position="705"/>
    </location>
</feature>
<keyword evidence="3" id="KW-1133">Transmembrane helix</keyword>
<keyword evidence="5" id="KW-0378">Hydrolase</keyword>
<keyword evidence="5" id="KW-0645">Protease</keyword>
<feature type="compositionally biased region" description="Basic and acidic residues" evidence="2">
    <location>
        <begin position="270"/>
        <end position="282"/>
    </location>
</feature>
<feature type="compositionally biased region" description="Polar residues" evidence="2">
    <location>
        <begin position="512"/>
        <end position="527"/>
    </location>
</feature>
<feature type="compositionally biased region" description="Polar residues" evidence="2">
    <location>
        <begin position="594"/>
        <end position="603"/>
    </location>
</feature>
<evidence type="ECO:0000313" key="6">
    <source>
        <dbReference type="Proteomes" id="UP000042745"/>
    </source>
</evidence>
<proteinExistence type="predicted"/>
<evidence type="ECO:0000256" key="1">
    <source>
        <dbReference type="ARBA" id="ARBA00022729"/>
    </source>
</evidence>
<dbReference type="Pfam" id="PF07501">
    <property type="entry name" value="G5"/>
    <property type="match status" value="2"/>
</dbReference>
<dbReference type="AlphaFoldDB" id="A0AA86XVZ8"/>
<feature type="compositionally biased region" description="Basic and acidic residues" evidence="2">
    <location>
        <begin position="421"/>
        <end position="434"/>
    </location>
</feature>
<dbReference type="EC" id="3.4.24.13" evidence="5"/>
<feature type="compositionally biased region" description="Pro residues" evidence="2">
    <location>
        <begin position="530"/>
        <end position="548"/>
    </location>
</feature>
<feature type="transmembrane region" description="Helical" evidence="3">
    <location>
        <begin position="102"/>
        <end position="118"/>
    </location>
</feature>
<feature type="compositionally biased region" description="Basic and acidic residues" evidence="2">
    <location>
        <begin position="479"/>
        <end position="494"/>
    </location>
</feature>
<dbReference type="Pfam" id="PF04650">
    <property type="entry name" value="YSIRK_signal"/>
    <property type="match status" value="1"/>
</dbReference>
<feature type="compositionally biased region" description="Low complexity" evidence="2">
    <location>
        <begin position="408"/>
        <end position="419"/>
    </location>
</feature>
<evidence type="ECO:0000259" key="4">
    <source>
        <dbReference type="PROSITE" id="PS51109"/>
    </source>
</evidence>
<evidence type="ECO:0000313" key="5">
    <source>
        <dbReference type="EMBL" id="CIS22911.1"/>
    </source>
</evidence>
<feature type="compositionally biased region" description="Basic and acidic residues" evidence="2">
    <location>
        <begin position="459"/>
        <end position="471"/>
    </location>
</feature>